<evidence type="ECO:0000259" key="1">
    <source>
        <dbReference type="Pfam" id="PF12697"/>
    </source>
</evidence>
<dbReference type="SUPFAM" id="SSF53474">
    <property type="entry name" value="alpha/beta-Hydrolases"/>
    <property type="match status" value="1"/>
</dbReference>
<evidence type="ECO:0000313" key="2">
    <source>
        <dbReference type="EMBL" id="OYX36080.1"/>
    </source>
</evidence>
<dbReference type="Proteomes" id="UP000215595">
    <property type="component" value="Unassembled WGS sequence"/>
</dbReference>
<dbReference type="PANTHER" id="PTHR43798:SF29">
    <property type="entry name" value="AB HYDROLASE-1 DOMAIN-CONTAINING PROTEIN"/>
    <property type="match status" value="1"/>
</dbReference>
<name>A0A258FU00_9CAUL</name>
<dbReference type="PANTHER" id="PTHR43798">
    <property type="entry name" value="MONOACYLGLYCEROL LIPASE"/>
    <property type="match status" value="1"/>
</dbReference>
<dbReference type="GO" id="GO:0016787">
    <property type="term" value="F:hydrolase activity"/>
    <property type="evidence" value="ECO:0007669"/>
    <property type="project" value="UniProtKB-KW"/>
</dbReference>
<accession>A0A258FU00</accession>
<dbReference type="InterPro" id="IPR050266">
    <property type="entry name" value="AB_hydrolase_sf"/>
</dbReference>
<dbReference type="AlphaFoldDB" id="A0A258FU00"/>
<dbReference type="EMBL" id="NCEB01000001">
    <property type="protein sequence ID" value="OYX36080.1"/>
    <property type="molecule type" value="Genomic_DNA"/>
</dbReference>
<dbReference type="InterPro" id="IPR029058">
    <property type="entry name" value="AB_hydrolase_fold"/>
</dbReference>
<evidence type="ECO:0000313" key="3">
    <source>
        <dbReference type="Proteomes" id="UP000215595"/>
    </source>
</evidence>
<gene>
    <name evidence="2" type="ORF">B7Z01_00015</name>
</gene>
<feature type="domain" description="AB hydrolase-1" evidence="1">
    <location>
        <begin position="9"/>
        <end position="227"/>
    </location>
</feature>
<dbReference type="InterPro" id="IPR000073">
    <property type="entry name" value="AB_hydrolase_1"/>
</dbReference>
<dbReference type="PRINTS" id="PR00111">
    <property type="entry name" value="ABHYDROLASE"/>
</dbReference>
<organism evidence="2 3">
    <name type="scientific">Brevundimonas subvibrioides</name>
    <dbReference type="NCBI Taxonomy" id="74313"/>
    <lineage>
        <taxon>Bacteria</taxon>
        <taxon>Pseudomonadati</taxon>
        <taxon>Pseudomonadota</taxon>
        <taxon>Alphaproteobacteria</taxon>
        <taxon>Caulobacterales</taxon>
        <taxon>Caulobacteraceae</taxon>
        <taxon>Brevundimonas</taxon>
    </lineage>
</organism>
<dbReference type="Gene3D" id="3.40.50.1820">
    <property type="entry name" value="alpha/beta hydrolase"/>
    <property type="match status" value="1"/>
</dbReference>
<reference evidence="2 3" key="1">
    <citation type="submission" date="2017-03" db="EMBL/GenBank/DDBJ databases">
        <title>Lifting the veil on microbial sulfur biogeochemistry in mining wastewaters.</title>
        <authorList>
            <person name="Kantor R.S."/>
            <person name="Colenbrander Nelson T."/>
            <person name="Marshall S."/>
            <person name="Bennett D."/>
            <person name="Apte S."/>
            <person name="Camacho D."/>
            <person name="Thomas B.C."/>
            <person name="Warren L.A."/>
            <person name="Banfield J.F."/>
        </authorList>
    </citation>
    <scope>NUCLEOTIDE SEQUENCE [LARGE SCALE GENOMIC DNA]</scope>
    <source>
        <strain evidence="2">32-69-9</strain>
    </source>
</reference>
<comment type="caution">
    <text evidence="2">The sequence shown here is derived from an EMBL/GenBank/DDBJ whole genome shotgun (WGS) entry which is preliminary data.</text>
</comment>
<dbReference type="Pfam" id="PF12697">
    <property type="entry name" value="Abhydrolase_6"/>
    <property type="match status" value="1"/>
</dbReference>
<keyword evidence="2" id="KW-0378">Hydrolase</keyword>
<sequence length="246" mass="26448">MSESRAAPLLLLPGLLCDARVWPRALLSLDRPIVAPMGYGDASTLSDMADRVLETAPARFSLLGHSMGARVALEIVRRAPERVERLALVSTGVHMLRPGEANSRHALLDIGLAEGPEALVDRWLPPMVAPSRRPDEALLTPLRAMCVQAGVETYATQIAALLHRPEVESLLPRIPCPTLVLVGSEDQWSPPVQHRAIAAAIPEAFLKIIEGSGHMLPAEAPEAFVAAIADWLAMDAPSRSDVQQVA</sequence>
<protein>
    <submittedName>
        <fullName evidence="2">Alpha/beta hydrolase</fullName>
    </submittedName>
</protein>
<proteinExistence type="predicted"/>